<dbReference type="FunFam" id="2.60.200.20:FF:000019">
    <property type="entry name" value="Nuclear inhibitor of protein phosphatase"/>
    <property type="match status" value="1"/>
</dbReference>
<dbReference type="PANTHER" id="PTHR23308">
    <property type="entry name" value="NUCLEAR INHIBITOR OF PROTEIN PHOSPHATASE-1"/>
    <property type="match status" value="1"/>
</dbReference>
<comment type="caution">
    <text evidence="2">The sequence shown here is derived from an EMBL/GenBank/DDBJ whole genome shotgun (WGS) entry which is preliminary data.</text>
</comment>
<organism evidence="2 3">
    <name type="scientific">Cucurbita argyrosperma subsp. sororia</name>
    <dbReference type="NCBI Taxonomy" id="37648"/>
    <lineage>
        <taxon>Eukaryota</taxon>
        <taxon>Viridiplantae</taxon>
        <taxon>Streptophyta</taxon>
        <taxon>Embryophyta</taxon>
        <taxon>Tracheophyta</taxon>
        <taxon>Spermatophyta</taxon>
        <taxon>Magnoliopsida</taxon>
        <taxon>eudicotyledons</taxon>
        <taxon>Gunneridae</taxon>
        <taxon>Pentapetalae</taxon>
        <taxon>rosids</taxon>
        <taxon>fabids</taxon>
        <taxon>Cucurbitales</taxon>
        <taxon>Cucurbitaceae</taxon>
        <taxon>Cucurbiteae</taxon>
        <taxon>Cucurbita</taxon>
    </lineage>
</organism>
<evidence type="ECO:0000313" key="2">
    <source>
        <dbReference type="EMBL" id="KAG6573576.1"/>
    </source>
</evidence>
<dbReference type="AlphaFoldDB" id="A0AAV6M0G0"/>
<reference evidence="2 3" key="1">
    <citation type="journal article" date="2021" name="Hortic Res">
        <title>The domestication of Cucurbita argyrosperma as revealed by the genome of its wild relative.</title>
        <authorList>
            <person name="Barrera-Redondo J."/>
            <person name="Sanchez-de la Vega G."/>
            <person name="Aguirre-Liguori J.A."/>
            <person name="Castellanos-Morales G."/>
            <person name="Gutierrez-Guerrero Y.T."/>
            <person name="Aguirre-Dugua X."/>
            <person name="Aguirre-Planter E."/>
            <person name="Tenaillon M.I."/>
            <person name="Lira-Saade R."/>
            <person name="Eguiarte L.E."/>
        </authorList>
    </citation>
    <scope>NUCLEOTIDE SEQUENCE [LARGE SCALE GENOMIC DNA]</scope>
    <source>
        <strain evidence="2">JBR-2021</strain>
    </source>
</reference>
<dbReference type="InterPro" id="IPR000253">
    <property type="entry name" value="FHA_dom"/>
</dbReference>
<protein>
    <submittedName>
        <fullName evidence="2">Protein phosphatase 1 regulatory inhibitor subunit PPP1R8-like protein</fullName>
    </submittedName>
</protein>
<dbReference type="PROSITE" id="PS50006">
    <property type="entry name" value="FHA_DOMAIN"/>
    <property type="match status" value="1"/>
</dbReference>
<dbReference type="EMBL" id="JAGKQH010000018">
    <property type="protein sequence ID" value="KAG6573576.1"/>
    <property type="molecule type" value="Genomic_DNA"/>
</dbReference>
<dbReference type="Pfam" id="PF00498">
    <property type="entry name" value="FHA"/>
    <property type="match status" value="1"/>
</dbReference>
<proteinExistence type="predicted"/>
<sequence length="146" mass="16442">MHNRYLLTFRPLTSINPMIHQKRKELEAGPLVGQAQQLTQDGEAIDRINLDKRRHIFGRQFHTCDLVLDHPSVSGQHAAVIPHKNGSIYVIDLGSAHGTFVANERLTKEFPVELEAGQSLRFAASTRTYILRKNDVALFSHPPLPT</sequence>
<feature type="non-terminal residue" evidence="2">
    <location>
        <position position="1"/>
    </location>
</feature>
<evidence type="ECO:0000313" key="3">
    <source>
        <dbReference type="Proteomes" id="UP000685013"/>
    </source>
</evidence>
<dbReference type="SMART" id="SM00240">
    <property type="entry name" value="FHA"/>
    <property type="match status" value="1"/>
</dbReference>
<dbReference type="Proteomes" id="UP000685013">
    <property type="component" value="Chromosome 18"/>
</dbReference>
<keyword evidence="3" id="KW-1185">Reference proteome</keyword>
<gene>
    <name evidence="2" type="ORF">SDJN03_27463</name>
</gene>
<feature type="domain" description="FHA" evidence="1">
    <location>
        <begin position="55"/>
        <end position="106"/>
    </location>
</feature>
<dbReference type="InterPro" id="IPR050923">
    <property type="entry name" value="Cell_Proc_Reg/RNA_Proc"/>
</dbReference>
<name>A0AAV6M0G0_9ROSI</name>
<evidence type="ECO:0000259" key="1">
    <source>
        <dbReference type="PROSITE" id="PS50006"/>
    </source>
</evidence>
<accession>A0AAV6M0G0</accession>